<dbReference type="InterPro" id="IPR000361">
    <property type="entry name" value="ATAP_core_dom"/>
</dbReference>
<sequence>MLSVSENLTKKISKVTHPETVLILDFDDGVGPFSNAATCTLDVAFNLILATQSQITKDFDTTIESNLGKIYIKKYALPQLGNGDLKLEQNKYLANVLTSDAGVVDSNCGIYDVQGVNENDAKVGSYLSCDGVSQM</sequence>
<organism evidence="3 4">
    <name type="scientific">Leuconostoc pseudomesenteroides</name>
    <dbReference type="NCBI Taxonomy" id="33968"/>
    <lineage>
        <taxon>Bacteria</taxon>
        <taxon>Bacillati</taxon>
        <taxon>Bacillota</taxon>
        <taxon>Bacilli</taxon>
        <taxon>Lactobacillales</taxon>
        <taxon>Lactobacillaceae</taxon>
        <taxon>Leuconostoc</taxon>
    </lineage>
</organism>
<proteinExistence type="predicted"/>
<reference evidence="3 4" key="1">
    <citation type="submission" date="2019-06" db="EMBL/GenBank/DDBJ databases">
        <title>Genome analyses of bacteria isolated from kimchi.</title>
        <authorList>
            <person name="Lee S."/>
            <person name="Ahn S."/>
            <person name="Roh S."/>
        </authorList>
    </citation>
    <scope>NUCLEOTIDE SEQUENCE [LARGE SCALE GENOMIC DNA]</scope>
    <source>
        <strain evidence="3 4">CBA3630</strain>
    </source>
</reference>
<evidence type="ECO:0000313" key="5">
    <source>
        <dbReference type="Proteomes" id="UP001529201"/>
    </source>
</evidence>
<gene>
    <name evidence="3" type="ORF">FGL85_08770</name>
    <name evidence="2" type="ORF">P1N92_05430</name>
</gene>
<dbReference type="Gene3D" id="2.60.300.12">
    <property type="entry name" value="HesB-like domain"/>
    <property type="match status" value="1"/>
</dbReference>
<dbReference type="Proteomes" id="UP000321296">
    <property type="component" value="Chromosome"/>
</dbReference>
<protein>
    <submittedName>
        <fullName evidence="3">Iron-sulfur cluster biosynthesis family protein</fullName>
    </submittedName>
</protein>
<dbReference type="Proteomes" id="UP001529201">
    <property type="component" value="Unassembled WGS sequence"/>
</dbReference>
<reference evidence="2 5" key="2">
    <citation type="submission" date="2023-02" db="EMBL/GenBank/DDBJ databases">
        <title>Antimicrobial susceptibility testing and tentative epidemiological cut-off values for Lactobacillaceae family species intended for ingestion.</title>
        <authorList>
            <person name="Noehr-Meldgaard K."/>
            <person name="Struve C."/>
            <person name="Ingmer H."/>
            <person name="Koza A."/>
            <person name="Al-Nakeeb K."/>
            <person name="Agersoe Y."/>
        </authorList>
    </citation>
    <scope>NUCLEOTIDE SEQUENCE [LARGE SCALE GENOMIC DNA]</scope>
    <source>
        <strain evidence="2 5">DSM 20193</strain>
    </source>
</reference>
<dbReference type="KEGG" id="lpse:FGL85_08770"/>
<dbReference type="Pfam" id="PF01521">
    <property type="entry name" value="Fe-S_biosyn"/>
    <property type="match status" value="1"/>
</dbReference>
<accession>A0A5B8T619</accession>
<dbReference type="AlphaFoldDB" id="A0A5B8T619"/>
<dbReference type="GeneID" id="64344837"/>
<name>A0A5B8T619_LEUPS</name>
<dbReference type="EMBL" id="CP042383">
    <property type="protein sequence ID" value="QEA42580.1"/>
    <property type="molecule type" value="Genomic_DNA"/>
</dbReference>
<dbReference type="RefSeq" id="WP_010294088.1">
    <property type="nucleotide sequence ID" value="NZ_CP042383.1"/>
</dbReference>
<evidence type="ECO:0000313" key="2">
    <source>
        <dbReference type="EMBL" id="MDG9733562.1"/>
    </source>
</evidence>
<dbReference type="SUPFAM" id="SSF89360">
    <property type="entry name" value="HesB-like domain"/>
    <property type="match status" value="1"/>
</dbReference>
<evidence type="ECO:0000313" key="4">
    <source>
        <dbReference type="Proteomes" id="UP000321296"/>
    </source>
</evidence>
<evidence type="ECO:0000313" key="3">
    <source>
        <dbReference type="EMBL" id="QEA42580.1"/>
    </source>
</evidence>
<dbReference type="EMBL" id="JARGDN010000004">
    <property type="protein sequence ID" value="MDG9733562.1"/>
    <property type="molecule type" value="Genomic_DNA"/>
</dbReference>
<feature type="domain" description="Core" evidence="1">
    <location>
        <begin position="2"/>
        <end position="111"/>
    </location>
</feature>
<evidence type="ECO:0000259" key="1">
    <source>
        <dbReference type="Pfam" id="PF01521"/>
    </source>
</evidence>
<keyword evidence="5" id="KW-1185">Reference proteome</keyword>
<dbReference type="InterPro" id="IPR035903">
    <property type="entry name" value="HesB-like_dom_sf"/>
</dbReference>